<organism evidence="2 3">
    <name type="scientific">Araneus ventricosus</name>
    <name type="common">Orbweaver spider</name>
    <name type="synonym">Epeira ventricosa</name>
    <dbReference type="NCBI Taxonomy" id="182803"/>
    <lineage>
        <taxon>Eukaryota</taxon>
        <taxon>Metazoa</taxon>
        <taxon>Ecdysozoa</taxon>
        <taxon>Arthropoda</taxon>
        <taxon>Chelicerata</taxon>
        <taxon>Arachnida</taxon>
        <taxon>Araneae</taxon>
        <taxon>Araneomorphae</taxon>
        <taxon>Entelegynae</taxon>
        <taxon>Araneoidea</taxon>
        <taxon>Araneidae</taxon>
        <taxon>Araneus</taxon>
    </lineage>
</organism>
<sequence length="305" mass="35422">MDVANVVASTAVIPWFWIMAKFIICGDLYDLIPLTIFGYLLVLLKRAIHKENLKAMKEIQDDLQVTANVFTQTEPKEHIENSTQTLEIRKDACIQTAQKMFSERSTQTVQKLNDAYTQVEESQWKTTSTQTEKEIKHDKSIQTVMQTSEDKETQTIPYLCLGKEVHTENIQTSSKVFIPVKKQKPKPSIPLTKEFLKYHQNKHNHQRKKLKFKPKLEIITEGNEHDNETELSKLAFSVELEIEDSNVDKPIMEQNFCKASLKQTEESSNDGLHFVDEDVTKDKKKQKKASSFRKKFKNLKKLFKK</sequence>
<comment type="caution">
    <text evidence="2">The sequence shown here is derived from an EMBL/GenBank/DDBJ whole genome shotgun (WGS) entry which is preliminary data.</text>
</comment>
<keyword evidence="3" id="KW-1185">Reference proteome</keyword>
<keyword evidence="1" id="KW-1133">Transmembrane helix</keyword>
<dbReference type="EMBL" id="BGPR01002446">
    <property type="protein sequence ID" value="GBM73568.1"/>
    <property type="molecule type" value="Genomic_DNA"/>
</dbReference>
<feature type="transmembrane region" description="Helical" evidence="1">
    <location>
        <begin position="15"/>
        <end position="44"/>
    </location>
</feature>
<dbReference type="Proteomes" id="UP000499080">
    <property type="component" value="Unassembled WGS sequence"/>
</dbReference>
<accession>A0A4Y2I7A9</accession>
<name>A0A4Y2I7A9_ARAVE</name>
<evidence type="ECO:0000313" key="2">
    <source>
        <dbReference type="EMBL" id="GBM73568.1"/>
    </source>
</evidence>
<evidence type="ECO:0000313" key="3">
    <source>
        <dbReference type="Proteomes" id="UP000499080"/>
    </source>
</evidence>
<keyword evidence="1" id="KW-0472">Membrane</keyword>
<gene>
    <name evidence="2" type="ORF">AVEN_98796_1</name>
</gene>
<evidence type="ECO:0000256" key="1">
    <source>
        <dbReference type="SAM" id="Phobius"/>
    </source>
</evidence>
<keyword evidence="1" id="KW-0812">Transmembrane</keyword>
<dbReference type="AlphaFoldDB" id="A0A4Y2I7A9"/>
<protein>
    <submittedName>
        <fullName evidence="2">Uncharacterized protein</fullName>
    </submittedName>
</protein>
<proteinExistence type="predicted"/>
<reference evidence="2 3" key="1">
    <citation type="journal article" date="2019" name="Sci. Rep.">
        <title>Orb-weaving spider Araneus ventricosus genome elucidates the spidroin gene catalogue.</title>
        <authorList>
            <person name="Kono N."/>
            <person name="Nakamura H."/>
            <person name="Ohtoshi R."/>
            <person name="Moran D.A.P."/>
            <person name="Shinohara A."/>
            <person name="Yoshida Y."/>
            <person name="Fujiwara M."/>
            <person name="Mori M."/>
            <person name="Tomita M."/>
            <person name="Arakawa K."/>
        </authorList>
    </citation>
    <scope>NUCLEOTIDE SEQUENCE [LARGE SCALE GENOMIC DNA]</scope>
</reference>